<evidence type="ECO:0000313" key="2">
    <source>
        <dbReference type="Proteomes" id="UP000266723"/>
    </source>
</evidence>
<sequence length="102" mass="11437">MSGIDYGGVSETGYHVTLRLERGFYFLSVISGVAVEEQRLSEVLEMPTVEAKDPMAGDQDPPLDLLGTLGDEVERWPRLAVKENMWTNQFNVFLLISCNSKQ</sequence>
<evidence type="ECO:0000313" key="1">
    <source>
        <dbReference type="EMBL" id="KAF3520748.1"/>
    </source>
</evidence>
<dbReference type="Proteomes" id="UP000266723">
    <property type="component" value="Unassembled WGS sequence"/>
</dbReference>
<keyword evidence="2" id="KW-1185">Reference proteome</keyword>
<proteinExistence type="predicted"/>
<name>A0ABQ7B3D2_BRACR</name>
<comment type="caution">
    <text evidence="1">The sequence shown here is derived from an EMBL/GenBank/DDBJ whole genome shotgun (WGS) entry which is preliminary data.</text>
</comment>
<reference evidence="1 2" key="1">
    <citation type="journal article" date="2020" name="BMC Genomics">
        <title>Intraspecific diversification of the crop wild relative Brassica cretica Lam. using demographic model selection.</title>
        <authorList>
            <person name="Kioukis A."/>
            <person name="Michalopoulou V.A."/>
            <person name="Briers L."/>
            <person name="Pirintsos S."/>
            <person name="Studholme D.J."/>
            <person name="Pavlidis P."/>
            <person name="Sarris P.F."/>
        </authorList>
    </citation>
    <scope>NUCLEOTIDE SEQUENCE [LARGE SCALE GENOMIC DNA]</scope>
    <source>
        <strain evidence="2">cv. PFS-1207/04</strain>
    </source>
</reference>
<accession>A0ABQ7B3D2</accession>
<organism evidence="1 2">
    <name type="scientific">Brassica cretica</name>
    <name type="common">Mustard</name>
    <dbReference type="NCBI Taxonomy" id="69181"/>
    <lineage>
        <taxon>Eukaryota</taxon>
        <taxon>Viridiplantae</taxon>
        <taxon>Streptophyta</taxon>
        <taxon>Embryophyta</taxon>
        <taxon>Tracheophyta</taxon>
        <taxon>Spermatophyta</taxon>
        <taxon>Magnoliopsida</taxon>
        <taxon>eudicotyledons</taxon>
        <taxon>Gunneridae</taxon>
        <taxon>Pentapetalae</taxon>
        <taxon>rosids</taxon>
        <taxon>malvids</taxon>
        <taxon>Brassicales</taxon>
        <taxon>Brassicaceae</taxon>
        <taxon>Brassiceae</taxon>
        <taxon>Brassica</taxon>
    </lineage>
</organism>
<gene>
    <name evidence="1" type="ORF">DY000_02058579</name>
</gene>
<dbReference type="EMBL" id="QGKV02001556">
    <property type="protein sequence ID" value="KAF3520748.1"/>
    <property type="molecule type" value="Genomic_DNA"/>
</dbReference>
<protein>
    <submittedName>
        <fullName evidence="1">Uncharacterized protein</fullName>
    </submittedName>
</protein>